<evidence type="ECO:0000259" key="2">
    <source>
        <dbReference type="Pfam" id="PF13205"/>
    </source>
</evidence>
<dbReference type="Gene3D" id="2.40.360.20">
    <property type="match status" value="1"/>
</dbReference>
<dbReference type="Pfam" id="PF13205">
    <property type="entry name" value="Big_5"/>
    <property type="match status" value="2"/>
</dbReference>
<organism evidence="3 4">
    <name type="scientific">Piscinibacter gummiphilus</name>
    <dbReference type="NCBI Taxonomy" id="946333"/>
    <lineage>
        <taxon>Bacteria</taxon>
        <taxon>Pseudomonadati</taxon>
        <taxon>Pseudomonadota</taxon>
        <taxon>Betaproteobacteria</taxon>
        <taxon>Burkholderiales</taxon>
        <taxon>Sphaerotilaceae</taxon>
        <taxon>Piscinibacter</taxon>
    </lineage>
</organism>
<name>A0ABZ0CZT5_9BURK</name>
<dbReference type="InterPro" id="IPR013517">
    <property type="entry name" value="FG-GAP"/>
</dbReference>
<dbReference type="Gene3D" id="2.60.40.1220">
    <property type="match status" value="2"/>
</dbReference>
<sequence>MSSLVVAGLLAGCGGGGDDGTAAPGGTDQTAPGIDDPEGLGLDGLLGRGSEYFPLGSHDQWVYRTGDGGQLKFKVTGRERVGEIDTSVISHNVPGFAPFEQVNFAVNGHAVRQVPGPNAGPVLQALGPLDVMRFPLTPGERFVQVDRTVDSGVDIDGDGRNDQLSVRSDVTMVGFELLTQTEAGRFARTAHLRTRIEQTLVASATATRSTITATIDDWYAPNVGLVRSRGVFRDGDAVQNTSQSLLAYRVGGRRSDAVAPTVTALDPAPRSLNGSRTVVNVDFSEPLDADALVPTSVAVTDANGRAVFGNLSLNGNRLTFVPYEPWPSGVYTIRLGAGLVDLAGNALRPRSWSFTVEAEAPTAVRLSPARDAGDVALDAVLRAEFSEALAANTVPGHVHLFDTATGTEVAATVTLVNPRTLTIRPQAPLQRATRYQVQFDPAITDLHGNPVMMSQPWSFGTDPGLFGYPTLVQPLFAPEAVAIGDVNGDGLDDVVMTTYLSFDPANDFKLVVYLQQPDGTLAAPVRYSNASYSECKASSLAIADLDGDGRKDVAIAQGGCGVEIFLQRPDGTLASGNWLPYSESHRIRAADLNGDGLADLVGTSAQTGQMAVWYQVGGRISLPTFYPATAGGGDVFTAGDLDVGDLNGDGRPDIVVSAPNGDAARSIAVLYQQADGRYGTPLTLSVDSTWAARGVAIGDLNGDGRRDLAVTWGGAAPAALSVFYQRTDGTLAPPVTLASLDYPGAIEIADLNQDGRLDAVVAHDGWGSVGVYLQAANGTLQAEQRFDGTDGSANPHGLAVGDLNGDGRVDIAQAGVSVLYNRGTPTAAAATERRMSSTAAAPKLRWWMGVGGRAVPQAPQAQPRANAR</sequence>
<gene>
    <name evidence="3" type="ORF">RXV79_01260</name>
</gene>
<dbReference type="InterPro" id="IPR028994">
    <property type="entry name" value="Integrin_alpha_N"/>
</dbReference>
<dbReference type="RefSeq" id="WP_316701526.1">
    <property type="nucleotide sequence ID" value="NZ_CP136336.1"/>
</dbReference>
<dbReference type="SUPFAM" id="SSF69318">
    <property type="entry name" value="Integrin alpha N-terminal domain"/>
    <property type="match status" value="2"/>
</dbReference>
<feature type="domain" description="SbsA Ig-like" evidence="2">
    <location>
        <begin position="359"/>
        <end position="461"/>
    </location>
</feature>
<evidence type="ECO:0000256" key="1">
    <source>
        <dbReference type="ARBA" id="ARBA00022729"/>
    </source>
</evidence>
<keyword evidence="1" id="KW-0732">Signal</keyword>
<dbReference type="EMBL" id="CP136336">
    <property type="protein sequence ID" value="WOB08696.1"/>
    <property type="molecule type" value="Genomic_DNA"/>
</dbReference>
<dbReference type="InterPro" id="IPR032812">
    <property type="entry name" value="SbsA_Ig"/>
</dbReference>
<dbReference type="Proteomes" id="UP001303946">
    <property type="component" value="Chromosome"/>
</dbReference>
<dbReference type="PANTHER" id="PTHR46580">
    <property type="entry name" value="SENSOR KINASE-RELATED"/>
    <property type="match status" value="1"/>
</dbReference>
<evidence type="ECO:0000313" key="3">
    <source>
        <dbReference type="EMBL" id="WOB08696.1"/>
    </source>
</evidence>
<proteinExistence type="predicted"/>
<dbReference type="Gene3D" id="2.130.10.130">
    <property type="entry name" value="Integrin alpha, N-terminal"/>
    <property type="match status" value="3"/>
</dbReference>
<feature type="domain" description="SbsA Ig-like" evidence="2">
    <location>
        <begin position="256"/>
        <end position="355"/>
    </location>
</feature>
<dbReference type="Pfam" id="PF13517">
    <property type="entry name" value="FG-GAP_3"/>
    <property type="match status" value="3"/>
</dbReference>
<protein>
    <submittedName>
        <fullName evidence="3">FG-GAP-like repeat-containing protein</fullName>
    </submittedName>
</protein>
<dbReference type="InterPro" id="IPR014755">
    <property type="entry name" value="Cu-Rt/internalin_Ig-like"/>
</dbReference>
<dbReference type="PANTHER" id="PTHR46580:SF4">
    <property type="entry name" value="ATP_GTP-BINDING PROTEIN"/>
    <property type="match status" value="1"/>
</dbReference>
<reference evidence="3 4" key="1">
    <citation type="submission" date="2023-10" db="EMBL/GenBank/DDBJ databases">
        <title>Bacteria for the degradation of biodegradable plastic PBAT(Polybutylene adipate terephthalate).</title>
        <authorList>
            <person name="Weon H.-Y."/>
            <person name="Yeon J."/>
        </authorList>
    </citation>
    <scope>NUCLEOTIDE SEQUENCE [LARGE SCALE GENOMIC DNA]</scope>
    <source>
        <strain evidence="3 4">SBD 7-3</strain>
    </source>
</reference>
<dbReference type="Pfam" id="PF01839">
    <property type="entry name" value="FG-GAP"/>
    <property type="match status" value="1"/>
</dbReference>
<evidence type="ECO:0000313" key="4">
    <source>
        <dbReference type="Proteomes" id="UP001303946"/>
    </source>
</evidence>
<keyword evidence="4" id="KW-1185">Reference proteome</keyword>
<accession>A0ABZ0CZT5</accession>